<organism evidence="5 6">
    <name type="scientific">Mesobacillus subterraneus</name>
    <dbReference type="NCBI Taxonomy" id="285983"/>
    <lineage>
        <taxon>Bacteria</taxon>
        <taxon>Bacillati</taxon>
        <taxon>Bacillota</taxon>
        <taxon>Bacilli</taxon>
        <taxon>Bacillales</taxon>
        <taxon>Bacillaceae</taxon>
        <taxon>Mesobacillus</taxon>
    </lineage>
</organism>
<reference evidence="5 6" key="1">
    <citation type="submission" date="2015-01" db="EMBL/GenBank/DDBJ databases">
        <title>Draft genome sequences of the supercritical CO2 tolerant bacteria Bacillus subterraneus MITOT1 and Bacillus cereus MIT0214.</title>
        <authorList>
            <person name="Peet K.C."/>
            <person name="Thompson J.R."/>
        </authorList>
    </citation>
    <scope>NUCLEOTIDE SEQUENCE [LARGE SCALE GENOMIC DNA]</scope>
    <source>
        <strain evidence="5 6">MITOT1</strain>
    </source>
</reference>
<gene>
    <name evidence="5" type="ORF">UB32_04340</name>
</gene>
<accession>A0A0D6ZBL4</accession>
<dbReference type="Gene3D" id="3.40.50.2300">
    <property type="match status" value="2"/>
</dbReference>
<dbReference type="OrthoDB" id="6196975at2"/>
<dbReference type="PANTHER" id="PTHR46847">
    <property type="entry name" value="D-ALLOSE-BINDING PERIPLASMIC PROTEIN-RELATED"/>
    <property type="match status" value="1"/>
</dbReference>
<feature type="domain" description="Periplasmic binding protein" evidence="4">
    <location>
        <begin position="49"/>
        <end position="303"/>
    </location>
</feature>
<dbReference type="GO" id="GO:0030246">
    <property type="term" value="F:carbohydrate binding"/>
    <property type="evidence" value="ECO:0007669"/>
    <property type="project" value="UniProtKB-ARBA"/>
</dbReference>
<dbReference type="PANTHER" id="PTHR46847:SF1">
    <property type="entry name" value="D-ALLOSE-BINDING PERIPLASMIC PROTEIN-RELATED"/>
    <property type="match status" value="1"/>
</dbReference>
<keyword evidence="6" id="KW-1185">Reference proteome</keyword>
<evidence type="ECO:0000256" key="2">
    <source>
        <dbReference type="ARBA" id="ARBA00007639"/>
    </source>
</evidence>
<protein>
    <submittedName>
        <fullName evidence="5">Sugar ABC transporter substrate-binding protein</fullName>
    </submittedName>
</protein>
<proteinExistence type="inferred from homology"/>
<evidence type="ECO:0000313" key="6">
    <source>
        <dbReference type="Proteomes" id="UP000032512"/>
    </source>
</evidence>
<comment type="subcellular location">
    <subcellularLocation>
        <location evidence="1">Cell envelope</location>
    </subcellularLocation>
</comment>
<dbReference type="InterPro" id="IPR028082">
    <property type="entry name" value="Peripla_BP_I"/>
</dbReference>
<dbReference type="GO" id="GO:0030313">
    <property type="term" value="C:cell envelope"/>
    <property type="evidence" value="ECO:0007669"/>
    <property type="project" value="UniProtKB-SubCell"/>
</dbReference>
<dbReference type="Proteomes" id="UP000032512">
    <property type="component" value="Unassembled WGS sequence"/>
</dbReference>
<dbReference type="SUPFAM" id="SSF53822">
    <property type="entry name" value="Periplasmic binding protein-like I"/>
    <property type="match status" value="1"/>
</dbReference>
<comment type="similarity">
    <text evidence="2">Belongs to the bacterial solute-binding protein 2 family.</text>
</comment>
<evidence type="ECO:0000259" key="4">
    <source>
        <dbReference type="Pfam" id="PF13407"/>
    </source>
</evidence>
<evidence type="ECO:0000313" key="5">
    <source>
        <dbReference type="EMBL" id="KIY23219.1"/>
    </source>
</evidence>
<dbReference type="InterPro" id="IPR025997">
    <property type="entry name" value="SBP_2_dom"/>
</dbReference>
<dbReference type="CDD" id="cd01536">
    <property type="entry name" value="PBP1_ABC_sugar_binding-like"/>
    <property type="match status" value="1"/>
</dbReference>
<dbReference type="Pfam" id="PF13407">
    <property type="entry name" value="Peripla_BP_4"/>
    <property type="match status" value="1"/>
</dbReference>
<name>A0A0D6ZBL4_9BACI</name>
<evidence type="ECO:0000256" key="3">
    <source>
        <dbReference type="ARBA" id="ARBA00022729"/>
    </source>
</evidence>
<keyword evidence="3" id="KW-0732">Signal</keyword>
<dbReference type="RefSeq" id="WP_044391505.1">
    <property type="nucleotide sequence ID" value="NZ_JXIQ01000023.1"/>
</dbReference>
<sequence length="327" mass="36992">MKKYMYVIMGLVFVSLGYLIFVSASIVFSDDIALPKAKKQSDTRFRLVLITRDMDTAFWNKVSTGASRQALKEGASLEVWGSYSNDSEQFLKQFELAIHSKVDGIIIQGLDTDEFKELTKVKAAFNGIPIITVANDVPMKESLRRTYVGSDQFRAGGLIARQLLSDMGTEGKVILLADKQNEYYQKERLKGIYATLKMYPQIKIQYAETGESKDQVITTMRDQLNKVPDVDGFIAVNAKMIGPMVQEIGNRFQVEPYFIYTFDEGPESLLLFEDGKIDGVVEQDPETMGEISVEQIINWLNGKTVPLDSNGYFTNIHMLKDNRNEEH</sequence>
<dbReference type="AlphaFoldDB" id="A0A0D6ZBL4"/>
<dbReference type="EMBL" id="JXIQ01000023">
    <property type="protein sequence ID" value="KIY23219.1"/>
    <property type="molecule type" value="Genomic_DNA"/>
</dbReference>
<comment type="caution">
    <text evidence="5">The sequence shown here is derived from an EMBL/GenBank/DDBJ whole genome shotgun (WGS) entry which is preliminary data.</text>
</comment>
<evidence type="ECO:0000256" key="1">
    <source>
        <dbReference type="ARBA" id="ARBA00004196"/>
    </source>
</evidence>
<dbReference type="PATRIC" id="fig|285983.3.peg.3250"/>